<dbReference type="SMART" id="SM00271">
    <property type="entry name" value="DnaJ"/>
    <property type="match status" value="1"/>
</dbReference>
<proteinExistence type="predicted"/>
<dbReference type="Pfam" id="PF00226">
    <property type="entry name" value="DnaJ"/>
    <property type="match status" value="1"/>
</dbReference>
<accession>A0A1V0N519</accession>
<dbReference type="KEGG" id="fai:FAD_1361"/>
<gene>
    <name evidence="2" type="ORF">FAD_1361</name>
</gene>
<dbReference type="InterPro" id="IPR050817">
    <property type="entry name" value="DjlA_DnaK_co-chaperone"/>
</dbReference>
<dbReference type="InterPro" id="IPR001623">
    <property type="entry name" value="DnaJ_domain"/>
</dbReference>
<reference evidence="2 3" key="1">
    <citation type="submission" date="2011-10" db="EMBL/GenBank/DDBJ databases">
        <title>Metabolic and evolutionary patterns in the extreme acidophile Ferroplasma acidiphilum.</title>
        <authorList>
            <person name="Golyshina O.V."/>
            <person name="Kozyavkin S.A."/>
            <person name="Tatusov R.L."/>
            <person name="Slesarev A.I."/>
            <person name="Golyshin P.N."/>
        </authorList>
    </citation>
    <scope>NUCLEOTIDE SEQUENCE [LARGE SCALE GENOMIC DNA]</scope>
    <source>
        <strain evidence="3">Y</strain>
    </source>
</reference>
<dbReference type="PRINTS" id="PR00625">
    <property type="entry name" value="JDOMAIN"/>
</dbReference>
<dbReference type="InterPro" id="IPR036869">
    <property type="entry name" value="J_dom_sf"/>
</dbReference>
<evidence type="ECO:0000313" key="3">
    <source>
        <dbReference type="Proteomes" id="UP000192050"/>
    </source>
</evidence>
<dbReference type="AlphaFoldDB" id="A0A1V0N519"/>
<dbReference type="PROSITE" id="PS50076">
    <property type="entry name" value="DNAJ_2"/>
    <property type="match status" value="1"/>
</dbReference>
<protein>
    <recommendedName>
        <fullName evidence="1">J domain-containing protein</fullName>
    </recommendedName>
</protein>
<organism evidence="2 3">
    <name type="scientific">Ferroplasma acidiphilum</name>
    <dbReference type="NCBI Taxonomy" id="74969"/>
    <lineage>
        <taxon>Archaea</taxon>
        <taxon>Methanobacteriati</taxon>
        <taxon>Thermoplasmatota</taxon>
        <taxon>Thermoplasmata</taxon>
        <taxon>Thermoplasmatales</taxon>
        <taxon>Ferroplasmaceae</taxon>
        <taxon>Ferroplasma</taxon>
    </lineage>
</organism>
<dbReference type="SUPFAM" id="SSF46565">
    <property type="entry name" value="Chaperone J-domain"/>
    <property type="match status" value="1"/>
</dbReference>
<dbReference type="EMBL" id="CP015363">
    <property type="protein sequence ID" value="ARD85223.1"/>
    <property type="molecule type" value="Genomic_DNA"/>
</dbReference>
<name>A0A1V0N519_9ARCH</name>
<dbReference type="RefSeq" id="WP_081142855.1">
    <property type="nucleotide sequence ID" value="NZ_CP015363.1"/>
</dbReference>
<sequence length="236" mass="28002">MGVPEDIPFSDFGRLESIKKQNNRLLFDNDLSGFKGKKVYQYIFLYWISDDSIIYNGKKIAKISVNGNLLQRKVLFRQNVFEKFGDTTWTFGLSDKINNGIILCYYHNNEGQKSFAHIFTSKSLKRKIVKKIIETLTEAAEKYGMPIKEGYVFYEYIDKENYKESPPQQEEEGDEKLFKILEIEPTDNPEIIKNAYRKMAKIYHPDLTTPENEEEYSEKMKNINYAYEKLYKKYYR</sequence>
<dbReference type="GeneID" id="31676853"/>
<feature type="domain" description="J" evidence="1">
    <location>
        <begin position="176"/>
        <end position="236"/>
    </location>
</feature>
<dbReference type="OrthoDB" id="11397at2157"/>
<keyword evidence="3" id="KW-1185">Reference proteome</keyword>
<dbReference type="Gene3D" id="1.10.287.110">
    <property type="entry name" value="DnaJ domain"/>
    <property type="match status" value="1"/>
</dbReference>
<dbReference type="CDD" id="cd06257">
    <property type="entry name" value="DnaJ"/>
    <property type="match status" value="1"/>
</dbReference>
<dbReference type="Proteomes" id="UP000192050">
    <property type="component" value="Chromosome"/>
</dbReference>
<dbReference type="PANTHER" id="PTHR24074">
    <property type="entry name" value="CO-CHAPERONE PROTEIN DJLA"/>
    <property type="match status" value="1"/>
</dbReference>
<evidence type="ECO:0000259" key="1">
    <source>
        <dbReference type="PROSITE" id="PS50076"/>
    </source>
</evidence>
<evidence type="ECO:0000313" key="2">
    <source>
        <dbReference type="EMBL" id="ARD85223.1"/>
    </source>
</evidence>